<dbReference type="EMBL" id="JAQIIO010000001">
    <property type="protein sequence ID" value="MDA5092938.1"/>
    <property type="molecule type" value="Genomic_DNA"/>
</dbReference>
<dbReference type="NCBIfam" id="TIGR00150">
    <property type="entry name" value="T6A_YjeE"/>
    <property type="match status" value="1"/>
</dbReference>
<evidence type="ECO:0000313" key="12">
    <source>
        <dbReference type="Proteomes" id="UP001528040"/>
    </source>
</evidence>
<name>A0ABT4VXF2_9RHOB</name>
<evidence type="ECO:0000256" key="1">
    <source>
        <dbReference type="ARBA" id="ARBA00004496"/>
    </source>
</evidence>
<keyword evidence="8" id="KW-0067">ATP-binding</keyword>
<evidence type="ECO:0000256" key="9">
    <source>
        <dbReference type="ARBA" id="ARBA00022842"/>
    </source>
</evidence>
<evidence type="ECO:0000313" key="11">
    <source>
        <dbReference type="EMBL" id="MDA5092938.1"/>
    </source>
</evidence>
<evidence type="ECO:0000256" key="7">
    <source>
        <dbReference type="ARBA" id="ARBA00022741"/>
    </source>
</evidence>
<keyword evidence="6" id="KW-0479">Metal-binding</keyword>
<dbReference type="PANTHER" id="PTHR33540">
    <property type="entry name" value="TRNA THREONYLCARBAMOYLADENOSINE BIOSYNTHESIS PROTEIN TSAE"/>
    <property type="match status" value="1"/>
</dbReference>
<comment type="subcellular location">
    <subcellularLocation>
        <location evidence="1">Cytoplasm</location>
    </subcellularLocation>
</comment>
<dbReference type="PANTHER" id="PTHR33540:SF2">
    <property type="entry name" value="TRNA THREONYLCARBAMOYLADENOSINE BIOSYNTHESIS PROTEIN TSAE"/>
    <property type="match status" value="1"/>
</dbReference>
<evidence type="ECO:0000256" key="5">
    <source>
        <dbReference type="ARBA" id="ARBA00022694"/>
    </source>
</evidence>
<dbReference type="Proteomes" id="UP001528040">
    <property type="component" value="Unassembled WGS sequence"/>
</dbReference>
<keyword evidence="7" id="KW-0547">Nucleotide-binding</keyword>
<keyword evidence="9" id="KW-0460">Magnesium</keyword>
<accession>A0ABT4VXF2</accession>
<reference evidence="11 12" key="1">
    <citation type="submission" date="2023-01" db="EMBL/GenBank/DDBJ databases">
        <authorList>
            <person name="Yoon J.-W."/>
        </authorList>
    </citation>
    <scope>NUCLEOTIDE SEQUENCE [LARGE SCALE GENOMIC DNA]</scope>
    <source>
        <strain evidence="11 12">KMU-50</strain>
    </source>
</reference>
<dbReference type="SUPFAM" id="SSF52540">
    <property type="entry name" value="P-loop containing nucleoside triphosphate hydrolases"/>
    <property type="match status" value="1"/>
</dbReference>
<organism evidence="11 12">
    <name type="scientific">Aliiroseovarius salicola</name>
    <dbReference type="NCBI Taxonomy" id="3009082"/>
    <lineage>
        <taxon>Bacteria</taxon>
        <taxon>Pseudomonadati</taxon>
        <taxon>Pseudomonadota</taxon>
        <taxon>Alphaproteobacteria</taxon>
        <taxon>Rhodobacterales</taxon>
        <taxon>Paracoccaceae</taxon>
        <taxon>Aliiroseovarius</taxon>
    </lineage>
</organism>
<evidence type="ECO:0000256" key="8">
    <source>
        <dbReference type="ARBA" id="ARBA00022840"/>
    </source>
</evidence>
<dbReference type="RefSeq" id="WP_271052525.1">
    <property type="nucleotide sequence ID" value="NZ_JAQIIO010000001.1"/>
</dbReference>
<keyword evidence="4" id="KW-0963">Cytoplasm</keyword>
<dbReference type="InterPro" id="IPR003442">
    <property type="entry name" value="T6A_TsaE"/>
</dbReference>
<protein>
    <recommendedName>
        <fullName evidence="3">tRNA threonylcarbamoyladenosine biosynthesis protein TsaE</fullName>
    </recommendedName>
    <alternativeName>
        <fullName evidence="10">t(6)A37 threonylcarbamoyladenosine biosynthesis protein TsaE</fullName>
    </alternativeName>
</protein>
<evidence type="ECO:0000256" key="10">
    <source>
        <dbReference type="ARBA" id="ARBA00032441"/>
    </source>
</evidence>
<keyword evidence="12" id="KW-1185">Reference proteome</keyword>
<keyword evidence="5" id="KW-0819">tRNA processing</keyword>
<comment type="caution">
    <text evidence="11">The sequence shown here is derived from an EMBL/GenBank/DDBJ whole genome shotgun (WGS) entry which is preliminary data.</text>
</comment>
<evidence type="ECO:0000256" key="3">
    <source>
        <dbReference type="ARBA" id="ARBA00019010"/>
    </source>
</evidence>
<gene>
    <name evidence="11" type="primary">tsaE</name>
    <name evidence="11" type="ORF">O2N63_02465</name>
</gene>
<evidence type="ECO:0000256" key="4">
    <source>
        <dbReference type="ARBA" id="ARBA00022490"/>
    </source>
</evidence>
<sequence>MSTPLFHEHLFHDSAATSEFAVRLSALLHPGSVILLEGGIGAGKTHFARSLIQARMAVSGVVEDVPSPTFTLVQTYDDAEGEIWHADLYRLTHPDEVDELGLIDAFEDAICLVEWPDRLGDLTPEHALTIEFSATKTEGERHARFICPTPEWAARVEEALT</sequence>
<dbReference type="Pfam" id="PF02367">
    <property type="entry name" value="TsaE"/>
    <property type="match status" value="1"/>
</dbReference>
<comment type="similarity">
    <text evidence="2">Belongs to the TsaE family.</text>
</comment>
<evidence type="ECO:0000256" key="2">
    <source>
        <dbReference type="ARBA" id="ARBA00007599"/>
    </source>
</evidence>
<dbReference type="InterPro" id="IPR027417">
    <property type="entry name" value="P-loop_NTPase"/>
</dbReference>
<evidence type="ECO:0000256" key="6">
    <source>
        <dbReference type="ARBA" id="ARBA00022723"/>
    </source>
</evidence>
<proteinExistence type="inferred from homology"/>
<dbReference type="Gene3D" id="3.40.50.300">
    <property type="entry name" value="P-loop containing nucleotide triphosphate hydrolases"/>
    <property type="match status" value="1"/>
</dbReference>